<evidence type="ECO:0008006" key="3">
    <source>
        <dbReference type="Google" id="ProtNLM"/>
    </source>
</evidence>
<organism evidence="1 2">
    <name type="scientific">Rhodococcus coprophilus</name>
    <dbReference type="NCBI Taxonomy" id="38310"/>
    <lineage>
        <taxon>Bacteria</taxon>
        <taxon>Bacillati</taxon>
        <taxon>Actinomycetota</taxon>
        <taxon>Actinomycetes</taxon>
        <taxon>Mycobacteriales</taxon>
        <taxon>Nocardiaceae</taxon>
        <taxon>Rhodococcus</taxon>
    </lineage>
</organism>
<dbReference type="STRING" id="1219011.GCA_001895045_02204"/>
<reference evidence="1 2" key="1">
    <citation type="submission" date="2018-06" db="EMBL/GenBank/DDBJ databases">
        <authorList>
            <consortium name="Pathogen Informatics"/>
            <person name="Doyle S."/>
        </authorList>
    </citation>
    <scope>NUCLEOTIDE SEQUENCE [LARGE SCALE GENOMIC DNA]</scope>
    <source>
        <strain evidence="1 2">NCTC10994</strain>
    </source>
</reference>
<protein>
    <recommendedName>
        <fullName evidence="3">DUF1214 domain-containing protein</fullName>
    </recommendedName>
</protein>
<gene>
    <name evidence="1" type="ORF">NCTC10994_01193</name>
</gene>
<evidence type="ECO:0000313" key="1">
    <source>
        <dbReference type="EMBL" id="SQI29694.1"/>
    </source>
</evidence>
<accession>A0A2X4WZT1</accession>
<proteinExistence type="predicted"/>
<dbReference type="EMBL" id="LS483468">
    <property type="protein sequence ID" value="SQI29694.1"/>
    <property type="molecule type" value="Genomic_DNA"/>
</dbReference>
<keyword evidence="2" id="KW-1185">Reference proteome</keyword>
<dbReference type="Proteomes" id="UP000249091">
    <property type="component" value="Chromosome 1"/>
</dbReference>
<evidence type="ECO:0000313" key="2">
    <source>
        <dbReference type="Proteomes" id="UP000249091"/>
    </source>
</evidence>
<dbReference type="RefSeq" id="WP_072700266.1">
    <property type="nucleotide sequence ID" value="NZ_JAFBBL010000001.1"/>
</dbReference>
<name>A0A2X4WZT1_9NOCA</name>
<sequence>MLTDPLTAAIAEAEKLVATAPHIRTEDDLTEGYGYLAGGIAACVHAAWAHSSTHPVFITGTGPYAKMGLDNPDTLYWGAAVRDNAEYVVTGRRGSTCDLSFQVLAGNYTDAAVPGNVTAFDDRALRIADDGTFEVRFGPGPADPERNYFTLAPGSSQLVVREVYSDWTQRRGTLRIDRLDTLGTPAPAPTHQDAVKRYERAGRGLVSRVKTWLQFPEWFYLKLPVNTVTEPRRTPGGLDTQYSSVGHFDLADDEAMILTLPATDAPYLGFQIGSLWYISLDYIHHQTSLNNTQARVDPDGMVRIVVSARNPGLVNWVETLGRSRGILQFRWQRLDRELTASDGPVAQVVPFEGLADALPFHDANRITPDEWAARIAARQAAIADRMLG</sequence>
<dbReference type="AlphaFoldDB" id="A0A2X4WZT1"/>
<dbReference type="KEGG" id="rcr:NCTC10994_01193"/>